<comment type="caution">
    <text evidence="10">The sequence shown here is derived from an EMBL/GenBank/DDBJ whole genome shotgun (WGS) entry which is preliminary data.</text>
</comment>
<dbReference type="InterPro" id="IPR006710">
    <property type="entry name" value="Glyco_hydro_43"/>
</dbReference>
<dbReference type="EMBL" id="MSFO01000007">
    <property type="protein sequence ID" value="PLB45864.1"/>
    <property type="molecule type" value="Genomic_DNA"/>
</dbReference>
<keyword evidence="9" id="KW-0472">Membrane</keyword>
<dbReference type="RefSeq" id="XP_024701166.1">
    <property type="nucleotide sequence ID" value="XM_024844710.1"/>
</dbReference>
<feature type="active site" description="Proton acceptor" evidence="5">
    <location>
        <position position="73"/>
    </location>
</feature>
<accession>A0A2I2FZ09</accession>
<keyword evidence="11" id="KW-1185">Reference proteome</keyword>
<dbReference type="CDD" id="cd08999">
    <property type="entry name" value="GH43_ABN-like"/>
    <property type="match status" value="1"/>
</dbReference>
<evidence type="ECO:0000256" key="4">
    <source>
        <dbReference type="ARBA" id="ARBA00023295"/>
    </source>
</evidence>
<evidence type="ECO:0000256" key="8">
    <source>
        <dbReference type="SAM" id="MobiDB-lite"/>
    </source>
</evidence>
<evidence type="ECO:0000256" key="3">
    <source>
        <dbReference type="ARBA" id="ARBA00022801"/>
    </source>
</evidence>
<dbReference type="Gene3D" id="2.115.10.20">
    <property type="entry name" value="Glycosyl hydrolase domain, family 43"/>
    <property type="match status" value="1"/>
</dbReference>
<dbReference type="OrthoDB" id="3879658at2759"/>
<evidence type="ECO:0000256" key="2">
    <source>
        <dbReference type="ARBA" id="ARBA00022729"/>
    </source>
</evidence>
<dbReference type="SUPFAM" id="SSF75005">
    <property type="entry name" value="Arabinanase/levansucrase/invertase"/>
    <property type="match status" value="1"/>
</dbReference>
<keyword evidence="4 7" id="KW-0326">Glycosidase</keyword>
<organism evidence="10 11">
    <name type="scientific">Aspergillus steynii IBT 23096</name>
    <dbReference type="NCBI Taxonomy" id="1392250"/>
    <lineage>
        <taxon>Eukaryota</taxon>
        <taxon>Fungi</taxon>
        <taxon>Dikarya</taxon>
        <taxon>Ascomycota</taxon>
        <taxon>Pezizomycotina</taxon>
        <taxon>Eurotiomycetes</taxon>
        <taxon>Eurotiomycetidae</taxon>
        <taxon>Eurotiales</taxon>
        <taxon>Aspergillaceae</taxon>
        <taxon>Aspergillus</taxon>
        <taxon>Aspergillus subgen. Circumdati</taxon>
    </lineage>
</organism>
<keyword evidence="2" id="KW-0732">Signal</keyword>
<dbReference type="Proteomes" id="UP000234275">
    <property type="component" value="Unassembled WGS sequence"/>
</dbReference>
<sequence length="366" mass="40549">MNSEQDPPSAQKSPRTWTKRKRIWVLALSFLALAIVVIVITVPVELIRRRKSDDPSYSDMSNRPILAVNNFPDPGLLHANGTWFAYGTNAAINDTQVPHAPVATSTNFKNWTRVEEYDALPTIADWETNVKHWAPDVIQRDDRRYVLYYSGELKDWRRHHCIGAAVSESKDPLGPYSPRQEPLACPRDQGGAIDPSPFRDADGKLYVVYKVDGNSIGHGGDCNNGIEPLVPVPIMLQELEDDGVTSVGDPVQILMNEKSDGPLVEAPNIVRTEDGVYYLFFSSHCFTSPKYDVKYAHSTSLKGPYTRAARALLKKGDFGLESPGGATVSPDGTRMVFHANCESSRRCMYVAGINITVDSPITLTQL</sequence>
<feature type="region of interest" description="Disordered" evidence="8">
    <location>
        <begin position="170"/>
        <end position="198"/>
    </location>
</feature>
<evidence type="ECO:0000256" key="6">
    <source>
        <dbReference type="PIRSR" id="PIRSR606710-2"/>
    </source>
</evidence>
<dbReference type="GeneID" id="36552410"/>
<feature type="transmembrane region" description="Helical" evidence="9">
    <location>
        <begin position="23"/>
        <end position="42"/>
    </location>
</feature>
<dbReference type="PANTHER" id="PTHR42812">
    <property type="entry name" value="BETA-XYLOSIDASE"/>
    <property type="match status" value="1"/>
</dbReference>
<evidence type="ECO:0000256" key="5">
    <source>
        <dbReference type="PIRSR" id="PIRSR606710-1"/>
    </source>
</evidence>
<comment type="similarity">
    <text evidence="1 7">Belongs to the glycosyl hydrolase 43 family.</text>
</comment>
<dbReference type="AlphaFoldDB" id="A0A2I2FZ09"/>
<dbReference type="Pfam" id="PF04616">
    <property type="entry name" value="Glyco_hydro_43"/>
    <property type="match status" value="1"/>
</dbReference>
<dbReference type="InterPro" id="IPR051795">
    <property type="entry name" value="Glycosyl_Hydrlase_43"/>
</dbReference>
<proteinExistence type="inferred from homology"/>
<protein>
    <submittedName>
        <fullName evidence="10">Arabinanase/levansucrase/invertase</fullName>
    </submittedName>
</protein>
<dbReference type="GO" id="GO:0004553">
    <property type="term" value="F:hydrolase activity, hydrolyzing O-glycosyl compounds"/>
    <property type="evidence" value="ECO:0007669"/>
    <property type="project" value="InterPro"/>
</dbReference>
<keyword evidence="3 7" id="KW-0378">Hydrolase</keyword>
<dbReference type="STRING" id="1392250.A0A2I2FZ09"/>
<gene>
    <name evidence="10" type="ORF">P170DRAFT_365541</name>
</gene>
<evidence type="ECO:0000313" key="11">
    <source>
        <dbReference type="Proteomes" id="UP000234275"/>
    </source>
</evidence>
<feature type="site" description="Important for catalytic activity, responsible for pKa modulation of the active site Glu and correct orientation of both the proton donor and substrate" evidence="6">
    <location>
        <position position="194"/>
    </location>
</feature>
<dbReference type="PANTHER" id="PTHR42812:SF5">
    <property type="entry name" value="ENDO-ARABINASE"/>
    <property type="match status" value="1"/>
</dbReference>
<evidence type="ECO:0000256" key="1">
    <source>
        <dbReference type="ARBA" id="ARBA00009865"/>
    </source>
</evidence>
<evidence type="ECO:0000313" key="10">
    <source>
        <dbReference type="EMBL" id="PLB45864.1"/>
    </source>
</evidence>
<evidence type="ECO:0000256" key="9">
    <source>
        <dbReference type="SAM" id="Phobius"/>
    </source>
</evidence>
<keyword evidence="9" id="KW-1133">Transmembrane helix</keyword>
<reference evidence="10 11" key="1">
    <citation type="submission" date="2016-12" db="EMBL/GenBank/DDBJ databases">
        <title>The genomes of Aspergillus section Nigri reveals drivers in fungal speciation.</title>
        <authorList>
            <consortium name="DOE Joint Genome Institute"/>
            <person name="Vesth T.C."/>
            <person name="Nybo J."/>
            <person name="Theobald S."/>
            <person name="Brandl J."/>
            <person name="Frisvad J.C."/>
            <person name="Nielsen K.F."/>
            <person name="Lyhne E.K."/>
            <person name="Kogle M.E."/>
            <person name="Kuo A."/>
            <person name="Riley R."/>
            <person name="Clum A."/>
            <person name="Nolan M."/>
            <person name="Lipzen A."/>
            <person name="Salamov A."/>
            <person name="Henrissat B."/>
            <person name="Wiebenga A."/>
            <person name="De Vries R.P."/>
            <person name="Grigoriev I.V."/>
            <person name="Mortensen U.H."/>
            <person name="Andersen M.R."/>
            <person name="Baker S.E."/>
        </authorList>
    </citation>
    <scope>NUCLEOTIDE SEQUENCE [LARGE SCALE GENOMIC DNA]</scope>
    <source>
        <strain evidence="10 11">IBT 23096</strain>
    </source>
</reference>
<evidence type="ECO:0000256" key="7">
    <source>
        <dbReference type="RuleBase" id="RU361187"/>
    </source>
</evidence>
<dbReference type="VEuPathDB" id="FungiDB:P170DRAFT_365541"/>
<feature type="active site" description="Proton donor" evidence="5">
    <location>
        <position position="265"/>
    </location>
</feature>
<dbReference type="GO" id="GO:0005975">
    <property type="term" value="P:carbohydrate metabolic process"/>
    <property type="evidence" value="ECO:0007669"/>
    <property type="project" value="InterPro"/>
</dbReference>
<name>A0A2I2FZ09_9EURO</name>
<dbReference type="InterPro" id="IPR023296">
    <property type="entry name" value="Glyco_hydro_beta-prop_sf"/>
</dbReference>
<keyword evidence="9" id="KW-0812">Transmembrane</keyword>